<evidence type="ECO:0000313" key="1">
    <source>
        <dbReference type="EMBL" id="EKV26547.1"/>
    </source>
</evidence>
<comment type="caution">
    <text evidence="1">The sequence shown here is derived from an EMBL/GenBank/DDBJ whole genome shotgun (WGS) entry which is preliminary data.</text>
</comment>
<sequence length="143" mass="15572">MNAGAYQSAAMKQGAYQTAQNASEDPRSREYRLFIRVTAQLQRALDEQDTGPVLGLALHENRVLWNALMDDLSQEGNRMPRDLKAQLISLGIWVNRHSSSVMRGDATVGPLIDVNKMIITGLAQQADNADAPEPVEAVGGLKA</sequence>
<protein>
    <submittedName>
        <fullName evidence="1">FlaF protein</fullName>
    </submittedName>
</protein>
<dbReference type="AlphaFoldDB" id="K9GN80"/>
<dbReference type="Proteomes" id="UP000009881">
    <property type="component" value="Unassembled WGS sequence"/>
</dbReference>
<dbReference type="RefSeq" id="WP_009542715.1">
    <property type="nucleotide sequence ID" value="NZ_ANHY01000029.1"/>
</dbReference>
<organism evidence="1 2">
    <name type="scientific">Caenispirillum salinarum AK4</name>
    <dbReference type="NCBI Taxonomy" id="1238182"/>
    <lineage>
        <taxon>Bacteria</taxon>
        <taxon>Pseudomonadati</taxon>
        <taxon>Pseudomonadota</taxon>
        <taxon>Alphaproteobacteria</taxon>
        <taxon>Rhodospirillales</taxon>
        <taxon>Novispirillaceae</taxon>
        <taxon>Caenispirillum</taxon>
    </lineage>
</organism>
<gene>
    <name evidence="1" type="ORF">C882_2320</name>
</gene>
<dbReference type="OrthoDB" id="9808944at2"/>
<name>K9GN80_9PROT</name>
<keyword evidence="2" id="KW-1185">Reference proteome</keyword>
<accession>K9GN80</accession>
<evidence type="ECO:0000313" key="2">
    <source>
        <dbReference type="Proteomes" id="UP000009881"/>
    </source>
</evidence>
<proteinExistence type="predicted"/>
<dbReference type="eggNOG" id="COG5442">
    <property type="taxonomic scope" value="Bacteria"/>
</dbReference>
<reference evidence="1 2" key="1">
    <citation type="journal article" date="2013" name="Genome Announc.">
        <title>Draft Genome Sequence of an Alphaproteobacterium, Caenispirillum salinarum AK4(T), Isolated from a Solar Saltern.</title>
        <authorList>
            <person name="Khatri I."/>
            <person name="Singh A."/>
            <person name="Korpole S."/>
            <person name="Pinnaka A.K."/>
            <person name="Subramanian S."/>
        </authorList>
    </citation>
    <scope>NUCLEOTIDE SEQUENCE [LARGE SCALE GENOMIC DNA]</scope>
    <source>
        <strain evidence="1 2">AK4</strain>
    </source>
</reference>
<dbReference type="InterPro" id="IPR010845">
    <property type="entry name" value="FlaF"/>
</dbReference>
<dbReference type="NCBIfam" id="NF009435">
    <property type="entry name" value="PRK12794.1"/>
    <property type="match status" value="1"/>
</dbReference>
<dbReference type="GO" id="GO:0044781">
    <property type="term" value="P:bacterial-type flagellum organization"/>
    <property type="evidence" value="ECO:0007669"/>
    <property type="project" value="InterPro"/>
</dbReference>
<dbReference type="Pfam" id="PF07309">
    <property type="entry name" value="FlaF"/>
    <property type="match status" value="1"/>
</dbReference>
<dbReference type="EMBL" id="ANHY01000029">
    <property type="protein sequence ID" value="EKV26547.1"/>
    <property type="molecule type" value="Genomic_DNA"/>
</dbReference>
<dbReference type="STRING" id="1238182.C882_2320"/>